<dbReference type="InterPro" id="IPR052547">
    <property type="entry name" value="Mito_Isobutyryl-CoADH"/>
</dbReference>
<evidence type="ECO:0000313" key="3">
    <source>
        <dbReference type="EMBL" id="KUG22067.1"/>
    </source>
</evidence>
<comment type="caution">
    <text evidence="3">The sequence shown here is derived from an EMBL/GenBank/DDBJ whole genome shotgun (WGS) entry which is preliminary data.</text>
</comment>
<feature type="domain" description="Acyl-CoA dehydrogenase C-terminal" evidence="2">
    <location>
        <begin position="256"/>
        <end position="371"/>
    </location>
</feature>
<dbReference type="PANTHER" id="PTHR43831">
    <property type="entry name" value="ISOBUTYRYL-COA DEHYDROGENASE"/>
    <property type="match status" value="1"/>
</dbReference>
<dbReference type="PANTHER" id="PTHR43831:SF1">
    <property type="entry name" value="ISOBUTYRYL-COA DEHYDROGENASE, MITOCHONDRIAL"/>
    <property type="match status" value="1"/>
</dbReference>
<protein>
    <submittedName>
        <fullName evidence="3">Butyryl-coa dehydrogenase</fullName>
        <ecNumber evidence="3">1.3.8.1</ecNumber>
    </submittedName>
</protein>
<evidence type="ECO:0000259" key="2">
    <source>
        <dbReference type="Pfam" id="PF08028"/>
    </source>
</evidence>
<dbReference type="EC" id="1.3.8.1" evidence="3"/>
<reference evidence="3" key="1">
    <citation type="journal article" date="2015" name="Proc. Natl. Acad. Sci. U.S.A.">
        <title>Networks of energetic and metabolic interactions define dynamics in microbial communities.</title>
        <authorList>
            <person name="Embree M."/>
            <person name="Liu J.K."/>
            <person name="Al-Bassam M.M."/>
            <person name="Zengler K."/>
        </authorList>
    </citation>
    <scope>NUCLEOTIDE SEQUENCE</scope>
</reference>
<dbReference type="PROSITE" id="PS00073">
    <property type="entry name" value="ACYL_COA_DH_2"/>
    <property type="match status" value="1"/>
</dbReference>
<dbReference type="SUPFAM" id="SSF47203">
    <property type="entry name" value="Acyl-CoA dehydrogenase C-terminal domain-like"/>
    <property type="match status" value="1"/>
</dbReference>
<dbReference type="GO" id="GO:0016937">
    <property type="term" value="F:short-chain fatty acyl-CoA dehydrogenase activity"/>
    <property type="evidence" value="ECO:0007669"/>
    <property type="project" value="UniProtKB-EC"/>
</dbReference>
<gene>
    <name evidence="3" type="ORF">ASZ90_008165</name>
</gene>
<dbReference type="InterPro" id="IPR046373">
    <property type="entry name" value="Acyl-CoA_Oxase/DH_mid-dom_sf"/>
</dbReference>
<dbReference type="SUPFAM" id="SSF56645">
    <property type="entry name" value="Acyl-CoA dehydrogenase NM domain-like"/>
    <property type="match status" value="1"/>
</dbReference>
<dbReference type="Gene3D" id="2.40.110.10">
    <property type="entry name" value="Butyryl-CoA Dehydrogenase, subunit A, domain 2"/>
    <property type="match status" value="1"/>
</dbReference>
<sequence>MEKEPVAGLCAEDIAHYQDLARQYSKKSINPIFEGEYSDGNLSLLPEKLKTAFEIGIAATPDESLSGCQYGIWGGATEETGIIPSSLILSAIAETCGGVAMCLNAQGVASNLILQAKRKLAFIPIKVAVGIQEGFCPSFFGTITSPDKDAPAKSITTAAQKGNHYIINGSKSFVYSMSGVDAYVVFACVGEKWGCFMVEAKGKGIEKTDVGVRTGLRACCVEHVKFNNVQIPIEARLDDGDARSLLIRAMSLNWMGMSAIAVGIAKGAAAAARKYAAERYQGGMQIEEHPAVKMLIAGGDSSIASADATLYSLQSVAFTTFSGLKKSAAAKLAVVDLCFRAVTDCLQSFGGYGYMEDYGMEKRLRDVAVLKSASGSPTYLKQLIFDIEKEGAL</sequence>
<dbReference type="Gene3D" id="1.20.140.10">
    <property type="entry name" value="Butyryl-CoA Dehydrogenase, subunit A, domain 3"/>
    <property type="match status" value="1"/>
</dbReference>
<organism evidence="3">
    <name type="scientific">hydrocarbon metagenome</name>
    <dbReference type="NCBI Taxonomy" id="938273"/>
    <lineage>
        <taxon>unclassified sequences</taxon>
        <taxon>metagenomes</taxon>
        <taxon>ecological metagenomes</taxon>
    </lineage>
</organism>
<accession>A0A0W8FP05</accession>
<dbReference type="InterPro" id="IPR036250">
    <property type="entry name" value="AcylCo_DH-like_C"/>
</dbReference>
<dbReference type="AlphaFoldDB" id="A0A0W8FP05"/>
<keyword evidence="1 3" id="KW-0560">Oxidoreductase</keyword>
<proteinExistence type="predicted"/>
<dbReference type="InterPro" id="IPR006089">
    <property type="entry name" value="Acyl-CoA_DH_CS"/>
</dbReference>
<dbReference type="Pfam" id="PF08028">
    <property type="entry name" value="Acyl-CoA_dh_2"/>
    <property type="match status" value="1"/>
</dbReference>
<evidence type="ECO:0000256" key="1">
    <source>
        <dbReference type="ARBA" id="ARBA00023002"/>
    </source>
</evidence>
<dbReference type="EMBL" id="LNQE01000990">
    <property type="protein sequence ID" value="KUG22067.1"/>
    <property type="molecule type" value="Genomic_DNA"/>
</dbReference>
<dbReference type="InterPro" id="IPR009100">
    <property type="entry name" value="AcylCoA_DH/oxidase_NM_dom_sf"/>
</dbReference>
<name>A0A0W8FP05_9ZZZZ</name>
<dbReference type="InterPro" id="IPR013107">
    <property type="entry name" value="Acyl-CoA_DH_C"/>
</dbReference>